<comment type="cofactor">
    <cofactor evidence="1">
        <name>Zn(2+)</name>
        <dbReference type="ChEBI" id="CHEBI:29105"/>
    </cofactor>
</comment>
<dbReference type="EMBL" id="CAEZSH010000007">
    <property type="protein sequence ID" value="CAB4531900.1"/>
    <property type="molecule type" value="Genomic_DNA"/>
</dbReference>
<keyword evidence="5" id="KW-0378">Hydrolase</keyword>
<sequence length="439" mass="46551">MNETLLYILGIVIMVFGLALSIGLHEFGHLIPAKLFGVRVPHWAVGFGPRLFAKKFGETEYSIRLIPLGGFITLIGMYPPAKPGTDDSRRWFSNAISSAREAHSEHIQPGDEGRMLYQLPAYKRIIVMAGGPLVNLLLGLTLISIALSGIGPNARVAKIDEVVQCVDQMVDANAVCNANSQPTPSKQAGLQSNDVVKSVDGVEVAYSSDPFTAVVQAPEVAHQVVVVRDGKDIELTLKAGIAPLPYADASGNLAVDSSGQPLLKERAFVGVRYAVERAPLSIGSSFAAAGQMTTDTLGFIVQFPVQVFDSVSGLFTGAERSPNSAVSIVGITQFAGTVTADANSDFADRAFSNLMLLGSLNLALFAFNMIPLPPLDGGHIAGGVYEYLKRGLYRVLGKPDPGYADTALLAPVANLMFLILLLAGLAMIFVDILNPLSLG</sequence>
<evidence type="ECO:0000256" key="2">
    <source>
        <dbReference type="ARBA" id="ARBA00004141"/>
    </source>
</evidence>
<dbReference type="GO" id="GO:0006508">
    <property type="term" value="P:proteolysis"/>
    <property type="evidence" value="ECO:0007669"/>
    <property type="project" value="UniProtKB-KW"/>
</dbReference>
<dbReference type="InterPro" id="IPR008915">
    <property type="entry name" value="Peptidase_M50"/>
</dbReference>
<dbReference type="PANTHER" id="PTHR42837:SF2">
    <property type="entry name" value="MEMBRANE METALLOPROTEASE ARASP2, CHLOROPLASTIC-RELATED"/>
    <property type="match status" value="1"/>
</dbReference>
<dbReference type="InterPro" id="IPR004387">
    <property type="entry name" value="Pept_M50_Zn"/>
</dbReference>
<evidence type="ECO:0000256" key="9">
    <source>
        <dbReference type="ARBA" id="ARBA00023136"/>
    </source>
</evidence>
<feature type="transmembrane region" description="Helical" evidence="10">
    <location>
        <begin position="350"/>
        <end position="370"/>
    </location>
</feature>
<dbReference type="Pfam" id="PF02163">
    <property type="entry name" value="Peptidase_M50"/>
    <property type="match status" value="1"/>
</dbReference>
<feature type="transmembrane region" description="Helical" evidence="10">
    <location>
        <begin position="6"/>
        <end position="24"/>
    </location>
</feature>
<proteinExistence type="predicted"/>
<comment type="subcellular location">
    <subcellularLocation>
        <location evidence="2">Membrane</location>
        <topology evidence="2">Multi-pass membrane protein</topology>
    </subcellularLocation>
</comment>
<evidence type="ECO:0000256" key="10">
    <source>
        <dbReference type="SAM" id="Phobius"/>
    </source>
</evidence>
<organism evidence="12">
    <name type="scientific">freshwater metagenome</name>
    <dbReference type="NCBI Taxonomy" id="449393"/>
    <lineage>
        <taxon>unclassified sequences</taxon>
        <taxon>metagenomes</taxon>
        <taxon>ecological metagenomes</taxon>
    </lineage>
</organism>
<evidence type="ECO:0000259" key="11">
    <source>
        <dbReference type="Pfam" id="PF02163"/>
    </source>
</evidence>
<reference evidence="12" key="1">
    <citation type="submission" date="2020-05" db="EMBL/GenBank/DDBJ databases">
        <authorList>
            <person name="Chiriac C."/>
            <person name="Salcher M."/>
            <person name="Ghai R."/>
            <person name="Kavagutti S V."/>
        </authorList>
    </citation>
    <scope>NUCLEOTIDE SEQUENCE</scope>
</reference>
<dbReference type="PANTHER" id="PTHR42837">
    <property type="entry name" value="REGULATOR OF SIGMA-E PROTEASE RSEP"/>
    <property type="match status" value="1"/>
</dbReference>
<keyword evidence="3" id="KW-0645">Protease</keyword>
<keyword evidence="9 10" id="KW-0472">Membrane</keyword>
<keyword evidence="6" id="KW-0862">Zinc</keyword>
<feature type="transmembrane region" description="Helical" evidence="10">
    <location>
        <begin position="408"/>
        <end position="433"/>
    </location>
</feature>
<accession>A0A6J6AY96</accession>
<gene>
    <name evidence="12" type="ORF">UFOPK1410_00135</name>
</gene>
<keyword evidence="4 10" id="KW-0812">Transmembrane</keyword>
<feature type="domain" description="Peptidase M50" evidence="11">
    <location>
        <begin position="15"/>
        <end position="389"/>
    </location>
</feature>
<dbReference type="SUPFAM" id="SSF50156">
    <property type="entry name" value="PDZ domain-like"/>
    <property type="match status" value="1"/>
</dbReference>
<dbReference type="AlphaFoldDB" id="A0A6J6AY96"/>
<dbReference type="GO" id="GO:0004222">
    <property type="term" value="F:metalloendopeptidase activity"/>
    <property type="evidence" value="ECO:0007669"/>
    <property type="project" value="InterPro"/>
</dbReference>
<dbReference type="CDD" id="cd06163">
    <property type="entry name" value="S2P-M50_PDZ_RseP-like"/>
    <property type="match status" value="1"/>
</dbReference>
<evidence type="ECO:0000313" key="12">
    <source>
        <dbReference type="EMBL" id="CAB4531900.1"/>
    </source>
</evidence>
<feature type="transmembrane region" description="Helical" evidence="10">
    <location>
        <begin position="125"/>
        <end position="150"/>
    </location>
</feature>
<dbReference type="InterPro" id="IPR036034">
    <property type="entry name" value="PDZ_sf"/>
</dbReference>
<evidence type="ECO:0000256" key="7">
    <source>
        <dbReference type="ARBA" id="ARBA00022989"/>
    </source>
</evidence>
<dbReference type="Gene3D" id="2.30.42.10">
    <property type="match status" value="1"/>
</dbReference>
<name>A0A6J6AY96_9ZZZZ</name>
<protein>
    <submittedName>
        <fullName evidence="12">Unannotated protein</fullName>
    </submittedName>
</protein>
<evidence type="ECO:0000256" key="4">
    <source>
        <dbReference type="ARBA" id="ARBA00022692"/>
    </source>
</evidence>
<evidence type="ECO:0000256" key="3">
    <source>
        <dbReference type="ARBA" id="ARBA00022670"/>
    </source>
</evidence>
<evidence type="ECO:0000256" key="5">
    <source>
        <dbReference type="ARBA" id="ARBA00022801"/>
    </source>
</evidence>
<dbReference type="GO" id="GO:0016020">
    <property type="term" value="C:membrane"/>
    <property type="evidence" value="ECO:0007669"/>
    <property type="project" value="UniProtKB-SubCell"/>
</dbReference>
<keyword evidence="8" id="KW-0482">Metalloprotease</keyword>
<keyword evidence="7 10" id="KW-1133">Transmembrane helix</keyword>
<evidence type="ECO:0000256" key="1">
    <source>
        <dbReference type="ARBA" id="ARBA00001947"/>
    </source>
</evidence>
<evidence type="ECO:0000256" key="8">
    <source>
        <dbReference type="ARBA" id="ARBA00023049"/>
    </source>
</evidence>
<evidence type="ECO:0000256" key="6">
    <source>
        <dbReference type="ARBA" id="ARBA00022833"/>
    </source>
</evidence>